<reference evidence="5" key="1">
    <citation type="submission" date="2017-02" db="EMBL/GenBank/DDBJ databases">
        <authorList>
            <person name="Varghese N."/>
            <person name="Submissions S."/>
        </authorList>
    </citation>
    <scope>NUCLEOTIDE SEQUENCE [LARGE SCALE GENOMIC DNA]</scope>
    <source>
        <strain evidence="5">ATCC BAA-34</strain>
    </source>
</reference>
<dbReference type="EMBL" id="FUWR01000019">
    <property type="protein sequence ID" value="SKA13284.1"/>
    <property type="molecule type" value="Genomic_DNA"/>
</dbReference>
<evidence type="ECO:0000259" key="2">
    <source>
        <dbReference type="Pfam" id="PF02486"/>
    </source>
</evidence>
<dbReference type="InterPro" id="IPR040819">
    <property type="entry name" value="Rol_Rep_N"/>
</dbReference>
<dbReference type="RefSeq" id="WP_078791008.1">
    <property type="nucleotide sequence ID" value="NZ_FUWR01000019.1"/>
</dbReference>
<dbReference type="Pfam" id="PF18106">
    <property type="entry name" value="Rol_Rep_N"/>
    <property type="match status" value="1"/>
</dbReference>
<feature type="region of interest" description="Disordered" evidence="1">
    <location>
        <begin position="41"/>
        <end position="62"/>
    </location>
</feature>
<sequence>MANFVSTGDVCIESDALTQASNNPGRPDGVAGLLAGTLAGSARQPQAEANPKPPLTNRGAEYSIPPENRSLLDWCAFTFKQIEDPAKVSELIGIDPALMTDCTFGFSGYRNSLKYGNVSIYYNGREGMGCHVEMSGQGCRQYEALFIDSPWKALFETVLANSGKFTRLDLAIDNVDGALNMDRIMAAILDHDSQIRTLFGEARRIQKVSFKTGQAIIGDTIYLGSAKSRLMIRIYNKALELGLDGIYLRVEIQLRDERAQEAAKLFVTDIDVGSLAVGIINNYFAIINDDDSNKSRCSLQSWWADWLQSAEKIKLSTEQAIKLVSDTMEFIRKQYAPSLAMINKHLGRSDFNSFVQEVLTDGSERMTAKHERILAASEAQGGSNE</sequence>
<dbReference type="OrthoDB" id="9809126at2"/>
<dbReference type="Proteomes" id="UP000190102">
    <property type="component" value="Unassembled WGS sequence"/>
</dbReference>
<protein>
    <submittedName>
        <fullName evidence="4">Phage replication initiation protein</fullName>
    </submittedName>
</protein>
<feature type="domain" description="Replication initiation protein-like C-terminal" evidence="2">
    <location>
        <begin position="163"/>
        <end position="357"/>
    </location>
</feature>
<accession>A0A1T4RB72</accession>
<evidence type="ECO:0000256" key="1">
    <source>
        <dbReference type="SAM" id="MobiDB-lite"/>
    </source>
</evidence>
<name>A0A1T4RB72_9BACT</name>
<organism evidence="4 5">
    <name type="scientific">Trichlorobacter thiogenes</name>
    <dbReference type="NCBI Taxonomy" id="115783"/>
    <lineage>
        <taxon>Bacteria</taxon>
        <taxon>Pseudomonadati</taxon>
        <taxon>Thermodesulfobacteriota</taxon>
        <taxon>Desulfuromonadia</taxon>
        <taxon>Geobacterales</taxon>
        <taxon>Geobacteraceae</taxon>
        <taxon>Trichlorobacter</taxon>
    </lineage>
</organism>
<evidence type="ECO:0000259" key="3">
    <source>
        <dbReference type="Pfam" id="PF18106"/>
    </source>
</evidence>
<keyword evidence="5" id="KW-1185">Reference proteome</keyword>
<dbReference type="Pfam" id="PF02486">
    <property type="entry name" value="Rep_trans"/>
    <property type="match status" value="1"/>
</dbReference>
<proteinExistence type="predicted"/>
<evidence type="ECO:0000313" key="4">
    <source>
        <dbReference type="EMBL" id="SKA13284.1"/>
    </source>
</evidence>
<evidence type="ECO:0000313" key="5">
    <source>
        <dbReference type="Proteomes" id="UP000190102"/>
    </source>
</evidence>
<dbReference type="STRING" id="115783.SAMN02745119_02779"/>
<gene>
    <name evidence="4" type="ORF">SAMN02745119_02779</name>
</gene>
<dbReference type="InterPro" id="IPR003491">
    <property type="entry name" value="REP-like_C"/>
</dbReference>
<feature type="domain" description="Rolling Circle replication initiation protein N-terminal" evidence="3">
    <location>
        <begin position="71"/>
        <end position="148"/>
    </location>
</feature>
<dbReference type="AlphaFoldDB" id="A0A1T4RB72"/>